<dbReference type="EMBL" id="LR797480">
    <property type="protein sequence ID" value="CAB4219644.1"/>
    <property type="molecule type" value="Genomic_DNA"/>
</dbReference>
<proteinExistence type="predicted"/>
<protein>
    <submittedName>
        <fullName evidence="2">Uncharacterized protein</fullName>
    </submittedName>
</protein>
<evidence type="ECO:0000313" key="2">
    <source>
        <dbReference type="EMBL" id="CAB4219644.1"/>
    </source>
</evidence>
<name>A0A6J5SY79_9CAUD</name>
<dbReference type="EMBL" id="LR797420">
    <property type="protein sequence ID" value="CAB4214996.1"/>
    <property type="molecule type" value="Genomic_DNA"/>
</dbReference>
<reference evidence="2" key="1">
    <citation type="submission" date="2020-05" db="EMBL/GenBank/DDBJ databases">
        <authorList>
            <person name="Chiriac C."/>
            <person name="Salcher M."/>
            <person name="Ghai R."/>
            <person name="Kavagutti S V."/>
        </authorList>
    </citation>
    <scope>NUCLEOTIDE SEQUENCE</scope>
</reference>
<gene>
    <name evidence="1" type="ORF">UFOVP1467_41</name>
    <name evidence="2" type="ORF">UFOVP1616_25</name>
</gene>
<evidence type="ECO:0000313" key="1">
    <source>
        <dbReference type="EMBL" id="CAB4214996.1"/>
    </source>
</evidence>
<accession>A0A6J5SY79</accession>
<sequence length="185" mass="19044">MQFDAPATSVAGPRPADIAGHLLIISPTEYRTEIDTVNGKADAIACDLIDLSLGSEHENVLFFNIALRGALKPRIGQHVLARIDQGTAKPGKNAPWILVDATQNPADVQAAQAYLAAKTAPAASAVAAPVVHMAAAPVAAVQQFPALAAVQAAGPALKLNADGTLPPEVQLLMDQMNAVRVAPPA</sequence>
<organism evidence="2">
    <name type="scientific">uncultured Caudovirales phage</name>
    <dbReference type="NCBI Taxonomy" id="2100421"/>
    <lineage>
        <taxon>Viruses</taxon>
        <taxon>Duplodnaviria</taxon>
        <taxon>Heunggongvirae</taxon>
        <taxon>Uroviricota</taxon>
        <taxon>Caudoviricetes</taxon>
        <taxon>Peduoviridae</taxon>
        <taxon>Maltschvirus</taxon>
        <taxon>Maltschvirus maltsch</taxon>
    </lineage>
</organism>